<name>A0AAW1I8S1_POPJA</name>
<evidence type="ECO:0000256" key="1">
    <source>
        <dbReference type="ARBA" id="ARBA00006190"/>
    </source>
</evidence>
<keyword evidence="4" id="KW-1185">Reference proteome</keyword>
<feature type="compositionally biased region" description="Polar residues" evidence="2">
    <location>
        <begin position="194"/>
        <end position="206"/>
    </location>
</feature>
<dbReference type="GO" id="GO:0007034">
    <property type="term" value="P:vacuolar transport"/>
    <property type="evidence" value="ECO:0007669"/>
    <property type="project" value="InterPro"/>
</dbReference>
<dbReference type="Gene3D" id="6.10.140.1230">
    <property type="match status" value="1"/>
</dbReference>
<dbReference type="Proteomes" id="UP001458880">
    <property type="component" value="Unassembled WGS sequence"/>
</dbReference>
<feature type="region of interest" description="Disordered" evidence="2">
    <location>
        <begin position="193"/>
        <end position="223"/>
    </location>
</feature>
<dbReference type="InterPro" id="IPR005024">
    <property type="entry name" value="Snf7_fam"/>
</dbReference>
<sequence length="223" mass="25124">MIQQCLQKQLEDKWCKTGNEMSASAMEKHLFNLKFAAKELQRNSKRCEKEEKQEKAKTKQAIQKGNLEVARIHAENAIRQKNQAINYLRMSARVDAVSSRVQSALTTRKVTNSMAGVVKAMDAAMKSMNLEKISSLMDKFEQQFEDLDVHSNVMENAMSQTTTTAVPQNEVEGLMQQVADEAGLELNMELPQGVQGSTVGTDTRVSQEQDELSQRLARLRQTE</sequence>
<comment type="caution">
    <text evidence="3">The sequence shown here is derived from an EMBL/GenBank/DDBJ whole genome shotgun (WGS) entry which is preliminary data.</text>
</comment>
<accession>A0AAW1I8S1</accession>
<proteinExistence type="inferred from homology"/>
<evidence type="ECO:0000313" key="3">
    <source>
        <dbReference type="EMBL" id="KAK9685563.1"/>
    </source>
</evidence>
<dbReference type="EMBL" id="JASPKY010000770">
    <property type="protein sequence ID" value="KAK9685563.1"/>
    <property type="molecule type" value="Genomic_DNA"/>
</dbReference>
<comment type="similarity">
    <text evidence="1">Belongs to the SNF7 family.</text>
</comment>
<protein>
    <submittedName>
        <fullName evidence="3">Snf7</fullName>
    </submittedName>
</protein>
<evidence type="ECO:0000256" key="2">
    <source>
        <dbReference type="SAM" id="MobiDB-lite"/>
    </source>
</evidence>
<organism evidence="3 4">
    <name type="scientific">Popillia japonica</name>
    <name type="common">Japanese beetle</name>
    <dbReference type="NCBI Taxonomy" id="7064"/>
    <lineage>
        <taxon>Eukaryota</taxon>
        <taxon>Metazoa</taxon>
        <taxon>Ecdysozoa</taxon>
        <taxon>Arthropoda</taxon>
        <taxon>Hexapoda</taxon>
        <taxon>Insecta</taxon>
        <taxon>Pterygota</taxon>
        <taxon>Neoptera</taxon>
        <taxon>Endopterygota</taxon>
        <taxon>Coleoptera</taxon>
        <taxon>Polyphaga</taxon>
        <taxon>Scarabaeiformia</taxon>
        <taxon>Scarabaeidae</taxon>
        <taxon>Rutelinae</taxon>
        <taxon>Popillia</taxon>
    </lineage>
</organism>
<evidence type="ECO:0000313" key="4">
    <source>
        <dbReference type="Proteomes" id="UP001458880"/>
    </source>
</evidence>
<reference evidence="3 4" key="1">
    <citation type="journal article" date="2024" name="BMC Genomics">
        <title>De novo assembly and annotation of Popillia japonica's genome with initial clues to its potential as an invasive pest.</title>
        <authorList>
            <person name="Cucini C."/>
            <person name="Boschi S."/>
            <person name="Funari R."/>
            <person name="Cardaioli E."/>
            <person name="Iannotti N."/>
            <person name="Marturano G."/>
            <person name="Paoli F."/>
            <person name="Bruttini M."/>
            <person name="Carapelli A."/>
            <person name="Frati F."/>
            <person name="Nardi F."/>
        </authorList>
    </citation>
    <scope>NUCLEOTIDE SEQUENCE [LARGE SCALE GENOMIC DNA]</scope>
    <source>
        <strain evidence="3">DMR45628</strain>
    </source>
</reference>
<dbReference type="AlphaFoldDB" id="A0AAW1I8S1"/>
<dbReference type="PANTHER" id="PTHR10476">
    <property type="entry name" value="CHARGED MULTIVESICULAR BODY PROTEIN"/>
    <property type="match status" value="1"/>
</dbReference>
<gene>
    <name evidence="3" type="ORF">QE152_g37951</name>
</gene>
<dbReference type="Pfam" id="PF03357">
    <property type="entry name" value="Snf7"/>
    <property type="match status" value="1"/>
</dbReference>